<dbReference type="EMBL" id="DXGJ01000009">
    <property type="protein sequence ID" value="HIW71148.1"/>
    <property type="molecule type" value="Genomic_DNA"/>
</dbReference>
<dbReference type="AlphaFoldDB" id="A0A9D1QQI0"/>
<evidence type="ECO:0000313" key="2">
    <source>
        <dbReference type="Proteomes" id="UP000886822"/>
    </source>
</evidence>
<reference evidence="1" key="2">
    <citation type="submission" date="2021-04" db="EMBL/GenBank/DDBJ databases">
        <authorList>
            <person name="Gilroy R."/>
        </authorList>
    </citation>
    <scope>NUCLEOTIDE SEQUENCE</scope>
    <source>
        <strain evidence="1">CHK173-259</strain>
    </source>
</reference>
<comment type="caution">
    <text evidence="1">The sequence shown here is derived from an EMBL/GenBank/DDBJ whole genome shotgun (WGS) entry which is preliminary data.</text>
</comment>
<proteinExistence type="predicted"/>
<protein>
    <submittedName>
        <fullName evidence="1">Uncharacterized protein</fullName>
    </submittedName>
</protein>
<sequence length="268" mass="30616">MAPLNGLRNELQRDYRINDYLDLVNLKPTDITIEVQGNDPGIDWSSLLYIKNCRVLGRDAETIVWCRSSGFFKTTLSPKQVVELRMATGVITWLDMFAHLRLLGYSKQSVPFVMGNLRLIQIGTREGNHTSWLNLHHVNTVNSSNTSARSRVLLNGGDTIIVNERIAVLKRKMMIADRIFENQQKYLELAKVNHGEETPYGTRAEIITEFKQFRQCSAVLLAEAFVYRLLGREDVSADEIRKVVRAAQMDGTIARIEDPVKPQFPLRR</sequence>
<gene>
    <name evidence="1" type="ORF">H9875_00845</name>
</gene>
<reference evidence="1" key="1">
    <citation type="journal article" date="2021" name="PeerJ">
        <title>Extensive microbial diversity within the chicken gut microbiome revealed by metagenomics and culture.</title>
        <authorList>
            <person name="Gilroy R."/>
            <person name="Ravi A."/>
            <person name="Getino M."/>
            <person name="Pursley I."/>
            <person name="Horton D.L."/>
            <person name="Alikhan N.F."/>
            <person name="Baker D."/>
            <person name="Gharbi K."/>
            <person name="Hall N."/>
            <person name="Watson M."/>
            <person name="Adriaenssens E.M."/>
            <person name="Foster-Nyarko E."/>
            <person name="Jarju S."/>
            <person name="Secka A."/>
            <person name="Antonio M."/>
            <person name="Oren A."/>
            <person name="Chaudhuri R.R."/>
            <person name="La Ragione R."/>
            <person name="Hildebrand F."/>
            <person name="Pallen M.J."/>
        </authorList>
    </citation>
    <scope>NUCLEOTIDE SEQUENCE</scope>
    <source>
        <strain evidence="1">CHK173-259</strain>
    </source>
</reference>
<name>A0A9D1QQI0_9LACO</name>
<evidence type="ECO:0000313" key="1">
    <source>
        <dbReference type="EMBL" id="HIW71148.1"/>
    </source>
</evidence>
<accession>A0A9D1QQI0</accession>
<organism evidence="1 2">
    <name type="scientific">Candidatus Levilactobacillus faecigallinarum</name>
    <dbReference type="NCBI Taxonomy" id="2838638"/>
    <lineage>
        <taxon>Bacteria</taxon>
        <taxon>Bacillati</taxon>
        <taxon>Bacillota</taxon>
        <taxon>Bacilli</taxon>
        <taxon>Lactobacillales</taxon>
        <taxon>Lactobacillaceae</taxon>
        <taxon>Levilactobacillus</taxon>
    </lineage>
</organism>
<dbReference type="Proteomes" id="UP000886822">
    <property type="component" value="Unassembled WGS sequence"/>
</dbReference>